<organism evidence="2">
    <name type="scientific">Pseudodiaptomus poplesia</name>
    <dbReference type="NCBI Taxonomy" id="213370"/>
    <lineage>
        <taxon>Eukaryota</taxon>
        <taxon>Metazoa</taxon>
        <taxon>Ecdysozoa</taxon>
        <taxon>Arthropoda</taxon>
        <taxon>Crustacea</taxon>
        <taxon>Multicrustacea</taxon>
        <taxon>Hexanauplia</taxon>
        <taxon>Copepoda</taxon>
        <taxon>Calanoida</taxon>
        <taxon>Pseudodiaptomidae</taxon>
        <taxon>Pseudodiaptomus</taxon>
    </lineage>
</organism>
<reference evidence="2" key="1">
    <citation type="journal article" date="2015" name="Sci. Rep.">
        <title>Spliced leader RNA trans-splicing discovered in copepods.</title>
        <authorList>
            <person name="Yang F."/>
            <person name="Xu D."/>
            <person name="Zhuang Y."/>
            <person name="Yi X."/>
            <person name="Huang Y."/>
            <person name="Chen H."/>
            <person name="Lin S."/>
            <person name="Campbell D.A."/>
            <person name="Sturm N.R."/>
            <person name="Liu G."/>
            <person name="Zhang H."/>
        </authorList>
    </citation>
    <scope>NUCLEOTIDE SEQUENCE</scope>
</reference>
<dbReference type="InterPro" id="IPR006721">
    <property type="entry name" value="ATP_synth_F1_esu_mt"/>
</dbReference>
<sequence length="57" mass="6508">MTFWRAAGLNYLQYSKVAATCVRNALKKELQTEADKRALMNIKFQKFEKGKGVGPKE</sequence>
<proteinExistence type="evidence at transcript level"/>
<dbReference type="InterPro" id="IPR036742">
    <property type="entry name" value="ATP_synth_F1_esu_sf_mt"/>
</dbReference>
<evidence type="ECO:0000313" key="2">
    <source>
        <dbReference type="EMBL" id="ALS04912.1"/>
    </source>
</evidence>
<accession>A0A0U2T8B9</accession>
<dbReference type="GO" id="GO:0042776">
    <property type="term" value="P:proton motive force-driven mitochondrial ATP synthesis"/>
    <property type="evidence" value="ECO:0007669"/>
    <property type="project" value="TreeGrafter"/>
</dbReference>
<dbReference type="SUPFAM" id="SSF48690">
    <property type="entry name" value="Epsilon subunit of mitochondrial F1F0-ATP synthase"/>
    <property type="match status" value="1"/>
</dbReference>
<name>A0A0U2T8B9_9MAXI</name>
<dbReference type="GO" id="GO:0046933">
    <property type="term" value="F:proton-transporting ATP synthase activity, rotational mechanism"/>
    <property type="evidence" value="ECO:0007669"/>
    <property type="project" value="InterPro"/>
</dbReference>
<protein>
    <submittedName>
        <fullName evidence="2">Mitochondrial ATP synthase subunit epsilon</fullName>
    </submittedName>
</protein>
<comment type="similarity">
    <text evidence="1">Belongs to the eukaryotic ATPase epsilon family.</text>
</comment>
<evidence type="ECO:0000256" key="1">
    <source>
        <dbReference type="ARBA" id="ARBA00009502"/>
    </source>
</evidence>
<dbReference type="Pfam" id="PF04627">
    <property type="entry name" value="ATP-synt_Eps"/>
    <property type="match status" value="1"/>
</dbReference>
<dbReference type="GO" id="GO:0045259">
    <property type="term" value="C:proton-transporting ATP synthase complex"/>
    <property type="evidence" value="ECO:0007669"/>
    <property type="project" value="InterPro"/>
</dbReference>
<dbReference type="CDD" id="cd12153">
    <property type="entry name" value="F1-ATPase_epsilon"/>
    <property type="match status" value="1"/>
</dbReference>
<dbReference type="PANTHER" id="PTHR12448">
    <property type="entry name" value="ATP SYNTHASE EPSILON CHAIN, MITOCHONDRIAL"/>
    <property type="match status" value="1"/>
</dbReference>
<dbReference type="GO" id="GO:0005743">
    <property type="term" value="C:mitochondrial inner membrane"/>
    <property type="evidence" value="ECO:0007669"/>
    <property type="project" value="InterPro"/>
</dbReference>
<dbReference type="Gene3D" id="1.10.1620.20">
    <property type="entry name" value="ATP synthase, F1 complex, epsilon subunit superfamily, mitochondrial"/>
    <property type="match status" value="1"/>
</dbReference>
<dbReference type="AlphaFoldDB" id="A0A0U2T8B9"/>
<dbReference type="PANTHER" id="PTHR12448:SF0">
    <property type="entry name" value="ATP SYNTHASE SUBUNIT EPSILON, MITOCHONDRIAL"/>
    <property type="match status" value="1"/>
</dbReference>
<dbReference type="EMBL" id="KT755078">
    <property type="protein sequence ID" value="ALS04912.1"/>
    <property type="molecule type" value="mRNA"/>
</dbReference>